<dbReference type="EMBL" id="JAOVZR010000001">
    <property type="protein sequence ID" value="MCY0149354.1"/>
    <property type="molecule type" value="Genomic_DNA"/>
</dbReference>
<proteinExistence type="predicted"/>
<reference evidence="2" key="1">
    <citation type="submission" date="2022-10" db="EMBL/GenBank/DDBJ databases">
        <title>Hoeflea sp. G2-23, isolated from marine algae.</title>
        <authorList>
            <person name="Kristyanto S."/>
            <person name="Kim J.M."/>
            <person name="Jeon C.O."/>
        </authorList>
    </citation>
    <scope>NUCLEOTIDE SEQUENCE</scope>
    <source>
        <strain evidence="2">G2-23</strain>
    </source>
</reference>
<evidence type="ECO:0000313" key="3">
    <source>
        <dbReference type="Proteomes" id="UP001073227"/>
    </source>
</evidence>
<sequence>MFRVIAVTIGVLLSVAVVQASAATKSVRHPTITMKAGNRAGLQNVFAWDAKCRTVRVRVAAHKPKKGKVYLVKSKFAVPASLSQKCAGRKVRGYKVVFKADKNAKGTTLVTYQVSSGNVKNTTFKFRRTLKIK</sequence>
<keyword evidence="3" id="KW-1185">Reference proteome</keyword>
<keyword evidence="1" id="KW-0732">Signal</keyword>
<gene>
    <name evidence="2" type="ORF">OEG84_16965</name>
</gene>
<organism evidence="2 3">
    <name type="scientific">Hoeflea algicola</name>
    <dbReference type="NCBI Taxonomy" id="2983763"/>
    <lineage>
        <taxon>Bacteria</taxon>
        <taxon>Pseudomonadati</taxon>
        <taxon>Pseudomonadota</taxon>
        <taxon>Alphaproteobacteria</taxon>
        <taxon>Hyphomicrobiales</taxon>
        <taxon>Rhizobiaceae</taxon>
        <taxon>Hoeflea</taxon>
    </lineage>
</organism>
<protein>
    <submittedName>
        <fullName evidence="2">Uncharacterized protein</fullName>
    </submittedName>
</protein>
<comment type="caution">
    <text evidence="2">The sequence shown here is derived from an EMBL/GenBank/DDBJ whole genome shotgun (WGS) entry which is preliminary data.</text>
</comment>
<feature type="chain" id="PRO_5045721551" evidence="1">
    <location>
        <begin position="23"/>
        <end position="133"/>
    </location>
</feature>
<accession>A0ABT3ZC91</accession>
<name>A0ABT3ZC91_9HYPH</name>
<evidence type="ECO:0000256" key="1">
    <source>
        <dbReference type="SAM" id="SignalP"/>
    </source>
</evidence>
<evidence type="ECO:0000313" key="2">
    <source>
        <dbReference type="EMBL" id="MCY0149354.1"/>
    </source>
</evidence>
<feature type="signal peptide" evidence="1">
    <location>
        <begin position="1"/>
        <end position="22"/>
    </location>
</feature>
<dbReference type="Proteomes" id="UP001073227">
    <property type="component" value="Unassembled WGS sequence"/>
</dbReference>
<dbReference type="RefSeq" id="WP_267654845.1">
    <property type="nucleotide sequence ID" value="NZ_JAOVZR010000001.1"/>
</dbReference>